<dbReference type="Proteomes" id="UP000075886">
    <property type="component" value="Unassembled WGS sequence"/>
</dbReference>
<dbReference type="Pfam" id="PF06477">
    <property type="entry name" value="DUF1091"/>
    <property type="match status" value="1"/>
</dbReference>
<evidence type="ECO:0000256" key="2">
    <source>
        <dbReference type="SAM" id="SignalP"/>
    </source>
</evidence>
<dbReference type="AlphaFoldDB" id="A0A499FV05"/>
<accession>A0A499FV05</accession>
<dbReference type="PANTHER" id="PTHR20898">
    <property type="entry name" value="DAEDALUS ON 3-RELATED-RELATED"/>
    <property type="match status" value="1"/>
</dbReference>
<dbReference type="VEuPathDB" id="VectorBase:AFAF021882"/>
<proteinExistence type="predicted"/>
<keyword evidence="4" id="KW-1185">Reference proteome</keyword>
<evidence type="ECO:0000313" key="4">
    <source>
        <dbReference type="Proteomes" id="UP000075886"/>
    </source>
</evidence>
<dbReference type="SMART" id="SM00697">
    <property type="entry name" value="DM8"/>
    <property type="match status" value="1"/>
</dbReference>
<feature type="chain" id="PRO_5020040579" description="MD-2-related lipid-recognition domain-containing protein" evidence="2">
    <location>
        <begin position="25"/>
        <end position="191"/>
    </location>
</feature>
<dbReference type="EnsemblMetazoa" id="AFAF021882-RA">
    <property type="protein sequence ID" value="AFAF021882-PA"/>
    <property type="gene ID" value="AFAF021882"/>
</dbReference>
<reference evidence="4" key="1">
    <citation type="submission" date="2014-01" db="EMBL/GenBank/DDBJ databases">
        <title>The Genome Sequence of Anopheles farauti FAR1 (V2).</title>
        <authorList>
            <consortium name="The Broad Institute Genomics Platform"/>
            <person name="Neafsey D.E."/>
            <person name="Besansky N."/>
            <person name="Howell P."/>
            <person name="Walton C."/>
            <person name="Young S.K."/>
            <person name="Zeng Q."/>
            <person name="Gargeya S."/>
            <person name="Fitzgerald M."/>
            <person name="Haas B."/>
            <person name="Abouelleil A."/>
            <person name="Allen A.W."/>
            <person name="Alvarado L."/>
            <person name="Arachchi H.M."/>
            <person name="Berlin A.M."/>
            <person name="Chapman S.B."/>
            <person name="Gainer-Dewar J."/>
            <person name="Goldberg J."/>
            <person name="Griggs A."/>
            <person name="Gujja S."/>
            <person name="Hansen M."/>
            <person name="Howarth C."/>
            <person name="Imamovic A."/>
            <person name="Ireland A."/>
            <person name="Larimer J."/>
            <person name="McCowan C."/>
            <person name="Murphy C."/>
            <person name="Pearson M."/>
            <person name="Poon T.W."/>
            <person name="Priest M."/>
            <person name="Roberts A."/>
            <person name="Saif S."/>
            <person name="Shea T."/>
            <person name="Sisk P."/>
            <person name="Sykes S."/>
            <person name="Wortman J."/>
            <person name="Nusbaum C."/>
            <person name="Birren B."/>
        </authorList>
    </citation>
    <scope>NUCLEOTIDE SEQUENCE [LARGE SCALE GENOMIC DNA]</scope>
    <source>
        <strain evidence="4">FAR1</strain>
    </source>
</reference>
<keyword evidence="1 2" id="KW-0732">Signal</keyword>
<reference evidence="3" key="2">
    <citation type="submission" date="2020-05" db="UniProtKB">
        <authorList>
            <consortium name="EnsemblMetazoa"/>
        </authorList>
    </citation>
    <scope>IDENTIFICATION</scope>
    <source>
        <strain evidence="3">FAR1</strain>
    </source>
</reference>
<dbReference type="Gene3D" id="2.70.220.10">
    <property type="entry name" value="Ganglioside GM2 activator"/>
    <property type="match status" value="1"/>
</dbReference>
<dbReference type="PANTHER" id="PTHR20898:SF1">
    <property type="entry name" value="MD-2-RELATED LIPID-RECOGNITION DOMAIN-CONTAINING PROTEIN"/>
    <property type="match status" value="1"/>
</dbReference>
<sequence>MSLLQNRLIPVLVILSVGQSVSIAKYKIIPFITHANVTSNPSFVNATFEIISTLSENRINFDFTVVQPIAGPRLTVVLWLNVGSGLLQAPFYNQTIDVCSLIKNPGTHRLVQIVYREFRRHGNVPSKCPFPAGLYKFRDISTNQMRLPPFFTQSNFMVDVIGLTSLTKAHTLDTRWYGVINHVKCTPTERC</sequence>
<organism evidence="3 4">
    <name type="scientific">Anopheles farauti</name>
    <dbReference type="NCBI Taxonomy" id="69004"/>
    <lineage>
        <taxon>Eukaryota</taxon>
        <taxon>Metazoa</taxon>
        <taxon>Ecdysozoa</taxon>
        <taxon>Arthropoda</taxon>
        <taxon>Hexapoda</taxon>
        <taxon>Insecta</taxon>
        <taxon>Pterygota</taxon>
        <taxon>Neoptera</taxon>
        <taxon>Endopterygota</taxon>
        <taxon>Diptera</taxon>
        <taxon>Nematocera</taxon>
        <taxon>Culicoidea</taxon>
        <taxon>Culicidae</taxon>
        <taxon>Anophelinae</taxon>
        <taxon>Anopheles</taxon>
    </lineage>
</organism>
<dbReference type="InterPro" id="IPR010512">
    <property type="entry name" value="DUF1091"/>
</dbReference>
<dbReference type="InterPro" id="IPR036846">
    <property type="entry name" value="GM2-AP_sf"/>
</dbReference>
<feature type="signal peptide" evidence="2">
    <location>
        <begin position="1"/>
        <end position="24"/>
    </location>
</feature>
<dbReference type="SUPFAM" id="SSF63707">
    <property type="entry name" value="Ganglioside M2 (gm2) activator"/>
    <property type="match status" value="1"/>
</dbReference>
<evidence type="ECO:0008006" key="5">
    <source>
        <dbReference type="Google" id="ProtNLM"/>
    </source>
</evidence>
<protein>
    <recommendedName>
        <fullName evidence="5">MD-2-related lipid-recognition domain-containing protein</fullName>
    </recommendedName>
</protein>
<evidence type="ECO:0000313" key="3">
    <source>
        <dbReference type="EnsemblMetazoa" id="AFAF021882-PA"/>
    </source>
</evidence>
<evidence type="ECO:0000256" key="1">
    <source>
        <dbReference type="ARBA" id="ARBA00022729"/>
    </source>
</evidence>
<name>A0A499FV05_9DIPT</name>
<dbReference type="EMBL" id="AXCN02001143">
    <property type="status" value="NOT_ANNOTATED_CDS"/>
    <property type="molecule type" value="Genomic_DNA"/>
</dbReference>